<dbReference type="RefSeq" id="WP_204034632.1">
    <property type="nucleotide sequence ID" value="NZ_BOPC01000027.1"/>
</dbReference>
<name>A0ABQ4JA54_9ACTN</name>
<evidence type="ECO:0000313" key="2">
    <source>
        <dbReference type="Proteomes" id="UP000653076"/>
    </source>
</evidence>
<accession>A0ABQ4JA54</accession>
<proteinExistence type="predicted"/>
<sequence length="160" mass="16968">MQSNRDRRPLAFGVVLLALGLFLLLGRDSPSAARAALAGAALALGGGALLRWLKPMPARGPAIDAPLGHRFTGTRENPRADFEVAFATALRGYDKRQVDELVGLGQNALATDVPTQRRVVRTQLDTARAALPIALRGYDIAEVDAYLERLSAALGGEDPG</sequence>
<evidence type="ECO:0000313" key="1">
    <source>
        <dbReference type="EMBL" id="GIJ27046.1"/>
    </source>
</evidence>
<comment type="caution">
    <text evidence="1">The sequence shown here is derived from an EMBL/GenBank/DDBJ whole genome shotgun (WGS) entry which is preliminary data.</text>
</comment>
<organism evidence="1 2">
    <name type="scientific">Micromonospora qiuiae</name>
    <dbReference type="NCBI Taxonomy" id="502268"/>
    <lineage>
        <taxon>Bacteria</taxon>
        <taxon>Bacillati</taxon>
        <taxon>Actinomycetota</taxon>
        <taxon>Actinomycetes</taxon>
        <taxon>Micromonosporales</taxon>
        <taxon>Micromonosporaceae</taxon>
        <taxon>Micromonospora</taxon>
    </lineage>
</organism>
<dbReference type="NCBIfam" id="TIGR03544">
    <property type="entry name" value="DivI1A_domain"/>
    <property type="match status" value="1"/>
</dbReference>
<reference evidence="1 2" key="1">
    <citation type="submission" date="2021-01" db="EMBL/GenBank/DDBJ databases">
        <title>Whole genome shotgun sequence of Verrucosispora qiuiae NBRC 106684.</title>
        <authorList>
            <person name="Komaki H."/>
            <person name="Tamura T."/>
        </authorList>
    </citation>
    <scope>NUCLEOTIDE SEQUENCE [LARGE SCALE GENOMIC DNA]</scope>
    <source>
        <strain evidence="1 2">NBRC 106684</strain>
    </source>
</reference>
<dbReference type="InterPro" id="IPR019933">
    <property type="entry name" value="DivIVA_domain"/>
</dbReference>
<keyword evidence="2" id="KW-1185">Reference proteome</keyword>
<evidence type="ECO:0008006" key="3">
    <source>
        <dbReference type="Google" id="ProtNLM"/>
    </source>
</evidence>
<gene>
    <name evidence="1" type="ORF">Vqi01_22080</name>
</gene>
<dbReference type="EMBL" id="BOPC01000027">
    <property type="protein sequence ID" value="GIJ27046.1"/>
    <property type="molecule type" value="Genomic_DNA"/>
</dbReference>
<protein>
    <recommendedName>
        <fullName evidence="3">DivIVA domain-containing protein</fullName>
    </recommendedName>
</protein>
<dbReference type="Proteomes" id="UP000653076">
    <property type="component" value="Unassembled WGS sequence"/>
</dbReference>